<keyword evidence="6" id="KW-1185">Reference proteome</keyword>
<feature type="compositionally biased region" description="Polar residues" evidence="3">
    <location>
        <begin position="82"/>
        <end position="95"/>
    </location>
</feature>
<dbReference type="InterPro" id="IPR011333">
    <property type="entry name" value="SKP1/BTB/POZ_sf"/>
</dbReference>
<feature type="region of interest" description="Disordered" evidence="3">
    <location>
        <begin position="51"/>
        <end position="95"/>
    </location>
</feature>
<dbReference type="PANTHER" id="PTHR23110:SF81">
    <property type="entry name" value="BTB-PROTEIN-VII, ISOFORM F-RELATED"/>
    <property type="match status" value="1"/>
</dbReference>
<dbReference type="EMBL" id="CAKXAJ010025637">
    <property type="protein sequence ID" value="CAH2242322.1"/>
    <property type="molecule type" value="Genomic_DNA"/>
</dbReference>
<evidence type="ECO:0000256" key="1">
    <source>
        <dbReference type="ARBA" id="ARBA00004123"/>
    </source>
</evidence>
<feature type="compositionally biased region" description="Polar residues" evidence="3">
    <location>
        <begin position="55"/>
        <end position="66"/>
    </location>
</feature>
<evidence type="ECO:0000313" key="6">
    <source>
        <dbReference type="Proteomes" id="UP000838756"/>
    </source>
</evidence>
<dbReference type="OrthoDB" id="1925334at2759"/>
<gene>
    <name evidence="5" type="primary">jg25065</name>
    <name evidence="5" type="ORF">PAEG_LOCUS18648</name>
</gene>
<organism evidence="5 6">
    <name type="scientific">Pararge aegeria aegeria</name>
    <dbReference type="NCBI Taxonomy" id="348720"/>
    <lineage>
        <taxon>Eukaryota</taxon>
        <taxon>Metazoa</taxon>
        <taxon>Ecdysozoa</taxon>
        <taxon>Arthropoda</taxon>
        <taxon>Hexapoda</taxon>
        <taxon>Insecta</taxon>
        <taxon>Pterygota</taxon>
        <taxon>Neoptera</taxon>
        <taxon>Endopterygota</taxon>
        <taxon>Lepidoptera</taxon>
        <taxon>Glossata</taxon>
        <taxon>Ditrysia</taxon>
        <taxon>Papilionoidea</taxon>
        <taxon>Nymphalidae</taxon>
        <taxon>Satyrinae</taxon>
        <taxon>Satyrini</taxon>
        <taxon>Parargina</taxon>
        <taxon>Pararge</taxon>
    </lineage>
</organism>
<keyword evidence="2" id="KW-0539">Nucleus</keyword>
<dbReference type="GO" id="GO:0005634">
    <property type="term" value="C:nucleus"/>
    <property type="evidence" value="ECO:0007669"/>
    <property type="project" value="UniProtKB-SubCell"/>
</dbReference>
<accession>A0A8S4RX04</accession>
<dbReference type="InterPro" id="IPR051095">
    <property type="entry name" value="Dros_DevTransReg"/>
</dbReference>
<evidence type="ECO:0000259" key="4">
    <source>
        <dbReference type="PROSITE" id="PS50097"/>
    </source>
</evidence>
<comment type="caution">
    <text evidence="5">The sequence shown here is derived from an EMBL/GenBank/DDBJ whole genome shotgun (WGS) entry which is preliminary data.</text>
</comment>
<comment type="subcellular location">
    <subcellularLocation>
        <location evidence="1">Nucleus</location>
    </subcellularLocation>
</comment>
<dbReference type="Pfam" id="PF00651">
    <property type="entry name" value="BTB"/>
    <property type="match status" value="1"/>
</dbReference>
<name>A0A8S4RX04_9NEOP</name>
<dbReference type="Proteomes" id="UP000838756">
    <property type="component" value="Unassembled WGS sequence"/>
</dbReference>
<dbReference type="SUPFAM" id="SSF54695">
    <property type="entry name" value="POZ domain"/>
    <property type="match status" value="1"/>
</dbReference>
<dbReference type="PANTHER" id="PTHR23110">
    <property type="entry name" value="BTB DOMAIN TRANSCRIPTION FACTOR"/>
    <property type="match status" value="1"/>
</dbReference>
<proteinExistence type="predicted"/>
<dbReference type="PROSITE" id="PS50097">
    <property type="entry name" value="BTB"/>
    <property type="match status" value="1"/>
</dbReference>
<evidence type="ECO:0000256" key="3">
    <source>
        <dbReference type="SAM" id="MobiDB-lite"/>
    </source>
</evidence>
<evidence type="ECO:0000313" key="5">
    <source>
        <dbReference type="EMBL" id="CAH2242322.1"/>
    </source>
</evidence>
<dbReference type="InterPro" id="IPR000210">
    <property type="entry name" value="BTB/POZ_dom"/>
</dbReference>
<sequence length="95" mass="10667">PSHHPIVILKDVTFNDLRTMVDFMYYGEVNVTEEQLPQVLETAKILKIKGLTEMPDSTSLTRSQGSAADFPNVDNSNETHRPSVSPSSPNIKRKR</sequence>
<dbReference type="AlphaFoldDB" id="A0A8S4RX04"/>
<protein>
    <submittedName>
        <fullName evidence="5">Jg25065 protein</fullName>
    </submittedName>
</protein>
<reference evidence="5" key="1">
    <citation type="submission" date="2022-03" db="EMBL/GenBank/DDBJ databases">
        <authorList>
            <person name="Lindestad O."/>
        </authorList>
    </citation>
    <scope>NUCLEOTIDE SEQUENCE</scope>
</reference>
<dbReference type="GO" id="GO:0006357">
    <property type="term" value="P:regulation of transcription by RNA polymerase II"/>
    <property type="evidence" value="ECO:0007669"/>
    <property type="project" value="TreeGrafter"/>
</dbReference>
<evidence type="ECO:0000256" key="2">
    <source>
        <dbReference type="ARBA" id="ARBA00023242"/>
    </source>
</evidence>
<feature type="domain" description="BTB" evidence="4">
    <location>
        <begin position="1"/>
        <end position="33"/>
    </location>
</feature>
<feature type="non-terminal residue" evidence="5">
    <location>
        <position position="1"/>
    </location>
</feature>
<dbReference type="Gene3D" id="3.30.710.10">
    <property type="entry name" value="Potassium Channel Kv1.1, Chain A"/>
    <property type="match status" value="1"/>
</dbReference>